<feature type="domain" description="Exonuclease" evidence="4">
    <location>
        <begin position="8"/>
        <end position="187"/>
    </location>
</feature>
<evidence type="ECO:0000256" key="2">
    <source>
        <dbReference type="ARBA" id="ARBA00022801"/>
    </source>
</evidence>
<name>A0A8J7HQK8_9NOST</name>
<dbReference type="InterPro" id="IPR051274">
    <property type="entry name" value="3-5_Exoribonuclease"/>
</dbReference>
<keyword evidence="2" id="KW-0378">Hydrolase</keyword>
<proteinExistence type="predicted"/>
<keyword evidence="3 5" id="KW-0269">Exonuclease</keyword>
<dbReference type="InterPro" id="IPR012337">
    <property type="entry name" value="RNaseH-like_sf"/>
</dbReference>
<dbReference type="SMART" id="SM00479">
    <property type="entry name" value="EXOIII"/>
    <property type="match status" value="1"/>
</dbReference>
<dbReference type="GO" id="GO:0003676">
    <property type="term" value="F:nucleic acid binding"/>
    <property type="evidence" value="ECO:0007669"/>
    <property type="project" value="InterPro"/>
</dbReference>
<gene>
    <name evidence="5" type="ORF">I8748_00640</name>
</gene>
<dbReference type="Pfam" id="PF00929">
    <property type="entry name" value="RNase_T"/>
    <property type="match status" value="1"/>
</dbReference>
<evidence type="ECO:0000313" key="6">
    <source>
        <dbReference type="Proteomes" id="UP000632766"/>
    </source>
</evidence>
<evidence type="ECO:0000313" key="5">
    <source>
        <dbReference type="EMBL" id="MBH8560729.1"/>
    </source>
</evidence>
<evidence type="ECO:0000259" key="4">
    <source>
        <dbReference type="SMART" id="SM00479"/>
    </source>
</evidence>
<evidence type="ECO:0000256" key="1">
    <source>
        <dbReference type="ARBA" id="ARBA00022722"/>
    </source>
</evidence>
<dbReference type="CDD" id="cd06133">
    <property type="entry name" value="ERI-1_3'hExo_like"/>
    <property type="match status" value="1"/>
</dbReference>
<dbReference type="GO" id="GO:0000175">
    <property type="term" value="F:3'-5'-RNA exonuclease activity"/>
    <property type="evidence" value="ECO:0007669"/>
    <property type="project" value="InterPro"/>
</dbReference>
<dbReference type="InterPro" id="IPR036397">
    <property type="entry name" value="RNaseH_sf"/>
</dbReference>
<keyword evidence="6" id="KW-1185">Reference proteome</keyword>
<organism evidence="5 6">
    <name type="scientific">Amazonocrinis nigriterrae CENA67</name>
    <dbReference type="NCBI Taxonomy" id="2794033"/>
    <lineage>
        <taxon>Bacteria</taxon>
        <taxon>Bacillati</taxon>
        <taxon>Cyanobacteriota</taxon>
        <taxon>Cyanophyceae</taxon>
        <taxon>Nostocales</taxon>
        <taxon>Nostocaceae</taxon>
        <taxon>Amazonocrinis</taxon>
        <taxon>Amazonocrinis nigriterrae</taxon>
    </lineage>
</organism>
<evidence type="ECO:0000256" key="3">
    <source>
        <dbReference type="ARBA" id="ARBA00022839"/>
    </source>
</evidence>
<comment type="caution">
    <text evidence="5">The sequence shown here is derived from an EMBL/GenBank/DDBJ whole genome shotgun (WGS) entry which is preliminary data.</text>
</comment>
<dbReference type="EMBL" id="JAECZC010000001">
    <property type="protein sequence ID" value="MBH8560729.1"/>
    <property type="molecule type" value="Genomic_DNA"/>
</dbReference>
<reference evidence="5 6" key="1">
    <citation type="journal article" date="2021" name="Int. J. Syst. Evol. Microbiol.">
        <title>Amazonocrinis nigriterrae gen. nov., sp. nov., Atlanticothrix silvestris gen. nov., sp. nov. and Dendronalium phyllosphericum gen. nov., sp. nov., nostocacean cyanobacteria from Brazilian environments.</title>
        <authorList>
            <person name="Alvarenga D.O."/>
            <person name="Andreote A.P.D."/>
            <person name="Branco L.H.Z."/>
            <person name="Delbaje E."/>
            <person name="Cruz R.B."/>
            <person name="Varani A.M."/>
            <person name="Fiore M.F."/>
        </authorList>
    </citation>
    <scope>NUCLEOTIDE SEQUENCE [LARGE SCALE GENOMIC DNA]</scope>
    <source>
        <strain evidence="5 6">CENA67</strain>
    </source>
</reference>
<dbReference type="AlphaFoldDB" id="A0A8J7HQK8"/>
<keyword evidence="1" id="KW-0540">Nuclease</keyword>
<dbReference type="InterPro" id="IPR013520">
    <property type="entry name" value="Ribonucl_H"/>
</dbReference>
<accession>A0A8J7HQK8</accession>
<dbReference type="PANTHER" id="PTHR23044:SF61">
    <property type="entry name" value="3'-5' EXORIBONUCLEASE 1-RELATED"/>
    <property type="match status" value="1"/>
</dbReference>
<protein>
    <submittedName>
        <fullName evidence="5">Exonuclease domain-containing protein</fullName>
    </submittedName>
</protein>
<dbReference type="InterPro" id="IPR047201">
    <property type="entry name" value="ERI-1_3'hExo-like"/>
</dbReference>
<dbReference type="Proteomes" id="UP000632766">
    <property type="component" value="Unassembled WGS sequence"/>
</dbReference>
<dbReference type="RefSeq" id="WP_198122786.1">
    <property type="nucleotide sequence ID" value="NZ_JAECZC010000001.1"/>
</dbReference>
<sequence>MKTQISHYFLIVDLEATCCNNGSIPSHEMEIIEIGAVMLNRATWKIDSEFQQFIQPVRHPQLTSFCTELTSIRQQDINQALRFPEAISGFKELIDLFPNYIFCSWGNYDKKQFLQDCQFHNVPYPFTPEHINIKKEFSEYLGVSKGFGMAMALELLGIELKGIHHRGIDDARNIAAIYKYIKTQKIS</sequence>
<dbReference type="SUPFAM" id="SSF53098">
    <property type="entry name" value="Ribonuclease H-like"/>
    <property type="match status" value="1"/>
</dbReference>
<dbReference type="PANTHER" id="PTHR23044">
    <property type="entry name" value="3'-5' EXONUCLEASE ERI1-RELATED"/>
    <property type="match status" value="1"/>
</dbReference>
<dbReference type="Gene3D" id="3.30.420.10">
    <property type="entry name" value="Ribonuclease H-like superfamily/Ribonuclease H"/>
    <property type="match status" value="1"/>
</dbReference>